<accession>A0ABQ9DUA1</accession>
<organism evidence="1 2">
    <name type="scientific">Willisornis vidua</name>
    <name type="common">Xingu scale-backed antbird</name>
    <dbReference type="NCBI Taxonomy" id="1566151"/>
    <lineage>
        <taxon>Eukaryota</taxon>
        <taxon>Metazoa</taxon>
        <taxon>Chordata</taxon>
        <taxon>Craniata</taxon>
        <taxon>Vertebrata</taxon>
        <taxon>Euteleostomi</taxon>
        <taxon>Archelosauria</taxon>
        <taxon>Archosauria</taxon>
        <taxon>Dinosauria</taxon>
        <taxon>Saurischia</taxon>
        <taxon>Theropoda</taxon>
        <taxon>Coelurosauria</taxon>
        <taxon>Aves</taxon>
        <taxon>Neognathae</taxon>
        <taxon>Neoaves</taxon>
        <taxon>Telluraves</taxon>
        <taxon>Australaves</taxon>
        <taxon>Passeriformes</taxon>
        <taxon>Thamnophilidae</taxon>
        <taxon>Willisornis</taxon>
    </lineage>
</organism>
<proteinExistence type="predicted"/>
<keyword evidence="2" id="KW-1185">Reference proteome</keyword>
<dbReference type="Proteomes" id="UP001145742">
    <property type="component" value="Unassembled WGS sequence"/>
</dbReference>
<gene>
    <name evidence="1" type="ORF">WISP_01999</name>
</gene>
<dbReference type="EMBL" id="WHWB01031460">
    <property type="protein sequence ID" value="KAJ7428064.1"/>
    <property type="molecule type" value="Genomic_DNA"/>
</dbReference>
<reference evidence="1" key="1">
    <citation type="submission" date="2019-10" db="EMBL/GenBank/DDBJ databases">
        <authorList>
            <person name="Soares A.E.R."/>
            <person name="Aleixo A."/>
            <person name="Schneider P."/>
            <person name="Miyaki C.Y."/>
            <person name="Schneider M.P."/>
            <person name="Mello C."/>
            <person name="Vasconcelos A.T.R."/>
        </authorList>
    </citation>
    <scope>NUCLEOTIDE SEQUENCE</scope>
    <source>
        <tissue evidence="1">Muscle</tissue>
    </source>
</reference>
<comment type="caution">
    <text evidence="1">The sequence shown here is derived from an EMBL/GenBank/DDBJ whole genome shotgun (WGS) entry which is preliminary data.</text>
</comment>
<evidence type="ECO:0000313" key="1">
    <source>
        <dbReference type="EMBL" id="KAJ7428064.1"/>
    </source>
</evidence>
<evidence type="ECO:0000313" key="2">
    <source>
        <dbReference type="Proteomes" id="UP001145742"/>
    </source>
</evidence>
<sequence>MKEELPMEKKPYKRRFPGRNCGPWRRIPAGDFQAGTVAHGEEALQEKIFWQELWPKEKNPCRRRFPGEEHQDTRGISFITCTRFNLGRENRKKKSHPVILGCFGEASGFKDYLWAQQENEASRELEITKDRPEH</sequence>
<name>A0ABQ9DUA1_9PASS</name>
<protein>
    <submittedName>
        <fullName evidence="1">Uncharacterized protein</fullName>
    </submittedName>
</protein>